<dbReference type="InterPro" id="IPR036388">
    <property type="entry name" value="WH-like_DNA-bd_sf"/>
</dbReference>
<accession>A0A1L5BUH1</accession>
<dbReference type="GO" id="GO:0003700">
    <property type="term" value="F:DNA-binding transcription factor activity"/>
    <property type="evidence" value="ECO:0007669"/>
    <property type="project" value="InterPro"/>
</dbReference>
<evidence type="ECO:0000313" key="6">
    <source>
        <dbReference type="EMBL" id="APL96504.1"/>
    </source>
</evidence>
<reference evidence="6 7" key="1">
    <citation type="journal article" date="2012" name="J. Bacteriol.">
        <title>Genome sequence of Sphingobium indicum B90A, a hexachlorocyclohexane-degrading bacterium.</title>
        <authorList>
            <person name="Anand S."/>
            <person name="Sangwan N."/>
            <person name="Lata P."/>
            <person name="Kaur J."/>
            <person name="Dua A."/>
            <person name="Singh A.K."/>
            <person name="Verma M."/>
            <person name="Kaur J."/>
            <person name="Khurana J.P."/>
            <person name="Khurana P."/>
            <person name="Mathur S."/>
            <person name="Lal R."/>
        </authorList>
    </citation>
    <scope>NUCLEOTIDE SEQUENCE [LARGE SCALE GENOMIC DNA]</scope>
    <source>
        <strain evidence="7">DSM 16412 / CCM 7286 / MTCC 6364 / B90A</strain>
        <plasmid evidence="6">pSRL1</plasmid>
    </source>
</reference>
<keyword evidence="6" id="KW-0614">Plasmid</keyword>
<evidence type="ECO:0000256" key="1">
    <source>
        <dbReference type="ARBA" id="ARBA00023015"/>
    </source>
</evidence>
<dbReference type="Gene3D" id="1.10.10.10">
    <property type="entry name" value="Winged helix-like DNA-binding domain superfamily/Winged helix DNA-binding domain"/>
    <property type="match status" value="1"/>
</dbReference>
<feature type="domain" description="HTH crp-type" evidence="5">
    <location>
        <begin position="174"/>
        <end position="246"/>
    </location>
</feature>
<geneLocation type="plasmid" evidence="6 7">
    <name>pSRL1</name>
</geneLocation>
<organism evidence="6 7">
    <name type="scientific">Sphingobium indicum (strain DSM 16412 / CCM 7286 / MTCC 6364 / B90A)</name>
    <dbReference type="NCBI Taxonomy" id="861109"/>
    <lineage>
        <taxon>Bacteria</taxon>
        <taxon>Pseudomonadati</taxon>
        <taxon>Pseudomonadota</taxon>
        <taxon>Alphaproteobacteria</taxon>
        <taxon>Sphingomonadales</taxon>
        <taxon>Sphingomonadaceae</taxon>
        <taxon>Sphingobium</taxon>
    </lineage>
</organism>
<dbReference type="PROSITE" id="PS50042">
    <property type="entry name" value="CNMP_BINDING_3"/>
    <property type="match status" value="1"/>
</dbReference>
<evidence type="ECO:0000259" key="5">
    <source>
        <dbReference type="PROSITE" id="PS51063"/>
    </source>
</evidence>
<dbReference type="EMBL" id="CP013071">
    <property type="protein sequence ID" value="APL96504.1"/>
    <property type="molecule type" value="Genomic_DNA"/>
</dbReference>
<protein>
    <submittedName>
        <fullName evidence="6">Crp/Fnr family transcriptional regulator</fullName>
    </submittedName>
</protein>
<dbReference type="InterPro" id="IPR036390">
    <property type="entry name" value="WH_DNA-bd_sf"/>
</dbReference>
<keyword evidence="1" id="KW-0805">Transcription regulation</keyword>
<dbReference type="SUPFAM" id="SSF46785">
    <property type="entry name" value="Winged helix' DNA-binding domain"/>
    <property type="match status" value="1"/>
</dbReference>
<dbReference type="Pfam" id="PF13545">
    <property type="entry name" value="HTH_Crp_2"/>
    <property type="match status" value="1"/>
</dbReference>
<dbReference type="GO" id="GO:0005829">
    <property type="term" value="C:cytosol"/>
    <property type="evidence" value="ECO:0007669"/>
    <property type="project" value="TreeGrafter"/>
</dbReference>
<dbReference type="InterPro" id="IPR014710">
    <property type="entry name" value="RmlC-like_jellyroll"/>
</dbReference>
<evidence type="ECO:0000256" key="2">
    <source>
        <dbReference type="ARBA" id="ARBA00023125"/>
    </source>
</evidence>
<dbReference type="InterPro" id="IPR018490">
    <property type="entry name" value="cNMP-bd_dom_sf"/>
</dbReference>
<dbReference type="PROSITE" id="PS51063">
    <property type="entry name" value="HTH_CRP_2"/>
    <property type="match status" value="1"/>
</dbReference>
<dbReference type="CDD" id="cd00092">
    <property type="entry name" value="HTH_CRP"/>
    <property type="match status" value="1"/>
</dbReference>
<feature type="domain" description="Cyclic nucleotide-binding" evidence="4">
    <location>
        <begin position="43"/>
        <end position="112"/>
    </location>
</feature>
<keyword evidence="3" id="KW-0804">Transcription</keyword>
<dbReference type="Gene3D" id="2.60.120.10">
    <property type="entry name" value="Jelly Rolls"/>
    <property type="match status" value="1"/>
</dbReference>
<dbReference type="InterPro" id="IPR000595">
    <property type="entry name" value="cNMP-bd_dom"/>
</dbReference>
<evidence type="ECO:0000259" key="4">
    <source>
        <dbReference type="PROSITE" id="PS50042"/>
    </source>
</evidence>
<dbReference type="AlphaFoldDB" id="A0A1L5BUH1"/>
<evidence type="ECO:0000256" key="3">
    <source>
        <dbReference type="ARBA" id="ARBA00023163"/>
    </source>
</evidence>
<dbReference type="Proteomes" id="UP000004550">
    <property type="component" value="Plasmid pSRL1"/>
</dbReference>
<dbReference type="PANTHER" id="PTHR24567:SF75">
    <property type="entry name" value="FUMARATE AND NITRATE REDUCTION REGULATORY PROTEIN"/>
    <property type="match status" value="1"/>
</dbReference>
<dbReference type="SUPFAM" id="SSF51206">
    <property type="entry name" value="cAMP-binding domain-like"/>
    <property type="match status" value="1"/>
</dbReference>
<gene>
    <name evidence="6" type="ORF">SIDU_17800</name>
</gene>
<dbReference type="InterPro" id="IPR018335">
    <property type="entry name" value="Tscrpt_reg_HTH_Crp-type_CS"/>
</dbReference>
<evidence type="ECO:0000313" key="7">
    <source>
        <dbReference type="Proteomes" id="UP000004550"/>
    </source>
</evidence>
<dbReference type="Pfam" id="PF00027">
    <property type="entry name" value="cNMP_binding"/>
    <property type="match status" value="1"/>
</dbReference>
<dbReference type="InterPro" id="IPR012318">
    <property type="entry name" value="HTH_CRP"/>
</dbReference>
<dbReference type="PROSITE" id="PS00042">
    <property type="entry name" value="HTH_CRP_1"/>
    <property type="match status" value="1"/>
</dbReference>
<dbReference type="RefSeq" id="WP_007682182.1">
    <property type="nucleotide sequence ID" value="NZ_CP013071.1"/>
</dbReference>
<dbReference type="PRINTS" id="PR00034">
    <property type="entry name" value="HTHCRP"/>
</dbReference>
<dbReference type="SMART" id="SM00419">
    <property type="entry name" value="HTH_CRP"/>
    <property type="match status" value="1"/>
</dbReference>
<dbReference type="PANTHER" id="PTHR24567">
    <property type="entry name" value="CRP FAMILY TRANSCRIPTIONAL REGULATORY PROTEIN"/>
    <property type="match status" value="1"/>
</dbReference>
<sequence>MDMRFDLAQKAQEDAAFAMAATPSAKGCGGQYCDRCEVRDRAICADLDEKQRGALNRIGRRVTLQAGQTVMWEGDSSTLVANVIEGTLKLSTSTGDGREQIVGVVYASDFIGRPFGARTPHSVTALTDARLCLYPRGAFDGFAREHPALEHRLLRRTLDDLDRTRAWMLLLGRKNAREKVATLLLDMRRRLRADPAGVIELPLSRQQIADVLGLTIETVSRQIGELKRMGVIALAGRRGVRVVDEERLEGMAEGEY</sequence>
<dbReference type="SMART" id="SM00100">
    <property type="entry name" value="cNMP"/>
    <property type="match status" value="1"/>
</dbReference>
<dbReference type="CDD" id="cd00038">
    <property type="entry name" value="CAP_ED"/>
    <property type="match status" value="1"/>
</dbReference>
<dbReference type="KEGG" id="sinb:SIDU_17800"/>
<dbReference type="InterPro" id="IPR050397">
    <property type="entry name" value="Env_Response_Regulators"/>
</dbReference>
<proteinExistence type="predicted"/>
<name>A0A1L5BUH1_SPHIB</name>
<keyword evidence="2" id="KW-0238">DNA-binding</keyword>
<dbReference type="GO" id="GO:0003677">
    <property type="term" value="F:DNA binding"/>
    <property type="evidence" value="ECO:0007669"/>
    <property type="project" value="UniProtKB-KW"/>
</dbReference>